<dbReference type="EMBL" id="AJYA01000024">
    <property type="protein sequence ID" value="EIM76042.1"/>
    <property type="molecule type" value="Genomic_DNA"/>
</dbReference>
<dbReference type="GO" id="GO:0016874">
    <property type="term" value="F:ligase activity"/>
    <property type="evidence" value="ECO:0007669"/>
    <property type="project" value="UniProtKB-KW"/>
</dbReference>
<dbReference type="Gene3D" id="3.40.50.10300">
    <property type="entry name" value="CoaB-like"/>
    <property type="match status" value="1"/>
</dbReference>
<feature type="compositionally biased region" description="Basic residues" evidence="1">
    <location>
        <begin position="192"/>
        <end position="202"/>
    </location>
</feature>
<organism evidence="3 4">
    <name type="scientific">Nitritalea halalkaliphila LW7</name>
    <dbReference type="NCBI Taxonomy" id="1189621"/>
    <lineage>
        <taxon>Bacteria</taxon>
        <taxon>Pseudomonadati</taxon>
        <taxon>Bacteroidota</taxon>
        <taxon>Cytophagia</taxon>
        <taxon>Cytophagales</taxon>
        <taxon>Cyclobacteriaceae</taxon>
        <taxon>Nitritalea</taxon>
    </lineage>
</organism>
<dbReference type="Proteomes" id="UP000005551">
    <property type="component" value="Unassembled WGS sequence"/>
</dbReference>
<keyword evidence="3" id="KW-0436">Ligase</keyword>
<evidence type="ECO:0000313" key="4">
    <source>
        <dbReference type="Proteomes" id="UP000005551"/>
    </source>
</evidence>
<comment type="caution">
    <text evidence="3">The sequence shown here is derived from an EMBL/GenBank/DDBJ whole genome shotgun (WGS) entry which is preliminary data.</text>
</comment>
<dbReference type="InterPro" id="IPR007085">
    <property type="entry name" value="DNA/pantothenate-metab_flavo_C"/>
</dbReference>
<evidence type="ECO:0000259" key="2">
    <source>
        <dbReference type="Pfam" id="PF04127"/>
    </source>
</evidence>
<accession>I5C2J0</accession>
<gene>
    <name evidence="3" type="ORF">A3SI_11814</name>
</gene>
<dbReference type="InterPro" id="IPR035929">
    <property type="entry name" value="CoaB-like_sf"/>
</dbReference>
<dbReference type="Pfam" id="PF04127">
    <property type="entry name" value="DFP"/>
    <property type="match status" value="1"/>
</dbReference>
<proteinExistence type="predicted"/>
<keyword evidence="4" id="KW-1185">Reference proteome</keyword>
<evidence type="ECO:0000256" key="1">
    <source>
        <dbReference type="SAM" id="MobiDB-lite"/>
    </source>
</evidence>
<protein>
    <submittedName>
        <fullName evidence="3">Phosphopantothenoylcysteine decarboxylase/phosphopantothenate--cysteine ligase</fullName>
    </submittedName>
</protein>
<dbReference type="GO" id="GO:0015937">
    <property type="term" value="P:coenzyme A biosynthetic process"/>
    <property type="evidence" value="ECO:0007669"/>
    <property type="project" value="UniProtKB-ARBA"/>
</dbReference>
<reference evidence="3 4" key="1">
    <citation type="submission" date="2012-05" db="EMBL/GenBank/DDBJ databases">
        <title>Genome sequence of Nitritalea halalkaliphila LW7.</title>
        <authorList>
            <person name="Jangir P.K."/>
            <person name="Singh A."/>
            <person name="Shivaji S."/>
            <person name="Sharma R."/>
        </authorList>
    </citation>
    <scope>NUCLEOTIDE SEQUENCE [LARGE SCALE GENOMIC DNA]</scope>
    <source>
        <strain evidence="3 4">LW7</strain>
    </source>
</reference>
<name>I5C2J0_9BACT</name>
<sequence length="202" mass="22421">MEPEDILRHIQNFFQTQTASFLSGQKVLLTSGPTQEAIDPVRYISNHSSGKMGAALAEALLTKGAEVHAVIGKGAVMPSPHPRLHVYPVSSAAEMFAKANRLHPDMQGSIFTAAVADYAPVEAAAEKIKKQGETLQLTLAKTVDDRRSSGRFEKGRTVARRLCTRNRKWPRPCTGEAREKKLRPRGAELPERRRRCFPARHE</sequence>
<feature type="region of interest" description="Disordered" evidence="1">
    <location>
        <begin position="166"/>
        <end position="202"/>
    </location>
</feature>
<feature type="domain" description="DNA/pantothenate metabolism flavoprotein C-terminal" evidence="2">
    <location>
        <begin position="22"/>
        <end position="144"/>
    </location>
</feature>
<evidence type="ECO:0000313" key="3">
    <source>
        <dbReference type="EMBL" id="EIM76042.1"/>
    </source>
</evidence>
<dbReference type="STRING" id="1189621.A3SI_11814"/>
<dbReference type="SUPFAM" id="SSF102645">
    <property type="entry name" value="CoaB-like"/>
    <property type="match status" value="1"/>
</dbReference>
<dbReference type="AlphaFoldDB" id="I5C2J0"/>